<dbReference type="InterPro" id="IPR036388">
    <property type="entry name" value="WH-like_DNA-bd_sf"/>
</dbReference>
<dbReference type="AlphaFoldDB" id="A0A5J5K6T9"/>
<dbReference type="SUPFAM" id="SSF53067">
    <property type="entry name" value="Actin-like ATPase domain"/>
    <property type="match status" value="1"/>
</dbReference>
<evidence type="ECO:0000313" key="3">
    <source>
        <dbReference type="Proteomes" id="UP000327011"/>
    </source>
</evidence>
<keyword evidence="3" id="KW-1185">Reference proteome</keyword>
<comment type="similarity">
    <text evidence="1">Belongs to the ROK (NagC/XylR) family.</text>
</comment>
<dbReference type="EMBL" id="VYTZ01000004">
    <property type="protein sequence ID" value="KAA9378985.1"/>
    <property type="molecule type" value="Genomic_DNA"/>
</dbReference>
<dbReference type="InterPro" id="IPR036390">
    <property type="entry name" value="WH_DNA-bd_sf"/>
</dbReference>
<dbReference type="InterPro" id="IPR000600">
    <property type="entry name" value="ROK"/>
</dbReference>
<gene>
    <name evidence="2" type="ORF">F5972_12215</name>
</gene>
<dbReference type="Pfam" id="PF00480">
    <property type="entry name" value="ROK"/>
    <property type="match status" value="1"/>
</dbReference>
<accession>A0A5J5K6T9</accession>
<dbReference type="SUPFAM" id="SSF46785">
    <property type="entry name" value="Winged helix' DNA-binding domain"/>
    <property type="match status" value="1"/>
</dbReference>
<name>A0A5J5K6T9_9ACTN</name>
<dbReference type="Proteomes" id="UP000327011">
    <property type="component" value="Unassembled WGS sequence"/>
</dbReference>
<organism evidence="2 3">
    <name type="scientific">Microbispora cellulosiformans</name>
    <dbReference type="NCBI Taxonomy" id="2614688"/>
    <lineage>
        <taxon>Bacteria</taxon>
        <taxon>Bacillati</taxon>
        <taxon>Actinomycetota</taxon>
        <taxon>Actinomycetes</taxon>
        <taxon>Streptosporangiales</taxon>
        <taxon>Streptosporangiaceae</taxon>
        <taxon>Microbispora</taxon>
    </lineage>
</organism>
<protein>
    <submittedName>
        <fullName evidence="2">ROK family protein</fullName>
    </submittedName>
</protein>
<dbReference type="PANTHER" id="PTHR18964:SF149">
    <property type="entry name" value="BIFUNCTIONAL UDP-N-ACETYLGLUCOSAMINE 2-EPIMERASE_N-ACETYLMANNOSAMINE KINASE"/>
    <property type="match status" value="1"/>
</dbReference>
<reference evidence="2 3" key="1">
    <citation type="submission" date="2019-09" db="EMBL/GenBank/DDBJ databases">
        <title>Screening of Novel Bioactive Compounds from Soil-Associated.</title>
        <authorList>
            <person name="Gong X."/>
        </authorList>
    </citation>
    <scope>NUCLEOTIDE SEQUENCE [LARGE SCALE GENOMIC DNA]</scope>
    <source>
        <strain evidence="2 3">Gxj-6</strain>
    </source>
</reference>
<dbReference type="Gene3D" id="1.10.10.10">
    <property type="entry name" value="Winged helix-like DNA-binding domain superfamily/Winged helix DNA-binding domain"/>
    <property type="match status" value="1"/>
</dbReference>
<evidence type="ECO:0000256" key="1">
    <source>
        <dbReference type="ARBA" id="ARBA00006479"/>
    </source>
</evidence>
<dbReference type="PANTHER" id="PTHR18964">
    <property type="entry name" value="ROK (REPRESSOR, ORF, KINASE) FAMILY"/>
    <property type="match status" value="1"/>
</dbReference>
<comment type="caution">
    <text evidence="2">The sequence shown here is derived from an EMBL/GenBank/DDBJ whole genome shotgun (WGS) entry which is preliminary data.</text>
</comment>
<proteinExistence type="inferred from homology"/>
<dbReference type="RefSeq" id="WP_150933585.1">
    <property type="nucleotide sequence ID" value="NZ_VYTZ01000004.1"/>
</dbReference>
<sequence length="405" mass="42399">MATSPIGAGRPRTRGIVLNRIRKARTISRVELAADTGVTAATITQVVRELMDLGLVVEVGRGASTGGKPPTLLQINPHARYAVGVLFERNICIIVIVDLTGRQVARTAFPGTALLPPEQALSLVASRVDALIETAGVDRGKVLGVGLATYGPQDRQAGVLLTHQPTAEWFRYPVAPRLSELLGLPVLLDNDAAAAAIGEHWLGAVESRTYGCLYMASGLGGGVVIDGEVYRGVSSNAVEIGHITIDVNGGPCDCGNYGCLGNYVEPAAVIRQALKESSLGQRLGLDPADTDVMTGFARIATAAVAGDPAARTLIERSARHLGTAAVTMTSLFDLDLIVLAGPSFTTAASIYQSVIEEEVQRRTFARRAHPVRVVTSVSSSDAAAIGGAVLVLQGELALLERDVRA</sequence>
<evidence type="ECO:0000313" key="2">
    <source>
        <dbReference type="EMBL" id="KAA9378985.1"/>
    </source>
</evidence>
<dbReference type="InterPro" id="IPR043129">
    <property type="entry name" value="ATPase_NBD"/>
</dbReference>
<dbReference type="Gene3D" id="3.30.420.40">
    <property type="match status" value="2"/>
</dbReference>